<gene>
    <name evidence="8" type="ORF">PCL_10031</name>
</gene>
<dbReference type="CDD" id="cd12148">
    <property type="entry name" value="fungal_TF_MHR"/>
    <property type="match status" value="1"/>
</dbReference>
<dbReference type="EMBL" id="LCWV01000005">
    <property type="protein sequence ID" value="PWI73016.1"/>
    <property type="molecule type" value="Genomic_DNA"/>
</dbReference>
<evidence type="ECO:0000313" key="9">
    <source>
        <dbReference type="Proteomes" id="UP000245956"/>
    </source>
</evidence>
<dbReference type="SMART" id="SM00906">
    <property type="entry name" value="Fungal_trans"/>
    <property type="match status" value="1"/>
</dbReference>
<proteinExistence type="predicted"/>
<dbReference type="GO" id="GO:0045944">
    <property type="term" value="P:positive regulation of transcription by RNA polymerase II"/>
    <property type="evidence" value="ECO:0007669"/>
    <property type="project" value="TreeGrafter"/>
</dbReference>
<evidence type="ECO:0000256" key="6">
    <source>
        <dbReference type="SAM" id="MobiDB-lite"/>
    </source>
</evidence>
<dbReference type="GO" id="GO:0043565">
    <property type="term" value="F:sequence-specific DNA binding"/>
    <property type="evidence" value="ECO:0007669"/>
    <property type="project" value="TreeGrafter"/>
</dbReference>
<dbReference type="PANTHER" id="PTHR47540:SF6">
    <property type="entry name" value="ZN(II)2CYS6 TRANSCRIPTION FACTOR (EUROFUNG)"/>
    <property type="match status" value="1"/>
</dbReference>
<dbReference type="GO" id="GO:0008270">
    <property type="term" value="F:zinc ion binding"/>
    <property type="evidence" value="ECO:0007669"/>
    <property type="project" value="InterPro"/>
</dbReference>
<keyword evidence="5" id="KW-0539">Nucleus</keyword>
<comment type="caution">
    <text evidence="8">The sequence shown here is derived from an EMBL/GenBank/DDBJ whole genome shotgun (WGS) entry which is preliminary data.</text>
</comment>
<evidence type="ECO:0000313" key="8">
    <source>
        <dbReference type="EMBL" id="PWI73016.1"/>
    </source>
</evidence>
<comment type="subcellular location">
    <subcellularLocation>
        <location evidence="1">Nucleus</location>
    </subcellularLocation>
</comment>
<feature type="compositionally biased region" description="Polar residues" evidence="6">
    <location>
        <begin position="10"/>
        <end position="29"/>
    </location>
</feature>
<dbReference type="AlphaFoldDB" id="A0A2U3EET4"/>
<organism evidence="8 9">
    <name type="scientific">Purpureocillium lilacinum</name>
    <name type="common">Paecilomyces lilacinus</name>
    <dbReference type="NCBI Taxonomy" id="33203"/>
    <lineage>
        <taxon>Eukaryota</taxon>
        <taxon>Fungi</taxon>
        <taxon>Dikarya</taxon>
        <taxon>Ascomycota</taxon>
        <taxon>Pezizomycotina</taxon>
        <taxon>Sordariomycetes</taxon>
        <taxon>Hypocreomycetidae</taxon>
        <taxon>Hypocreales</taxon>
        <taxon>Ophiocordycipitaceae</taxon>
        <taxon>Purpureocillium</taxon>
    </lineage>
</organism>
<dbReference type="InterPro" id="IPR051711">
    <property type="entry name" value="Stress_Response_Reg"/>
</dbReference>
<evidence type="ECO:0000256" key="2">
    <source>
        <dbReference type="ARBA" id="ARBA00023015"/>
    </source>
</evidence>
<evidence type="ECO:0000256" key="1">
    <source>
        <dbReference type="ARBA" id="ARBA00004123"/>
    </source>
</evidence>
<feature type="region of interest" description="Disordered" evidence="6">
    <location>
        <begin position="1"/>
        <end position="141"/>
    </location>
</feature>
<evidence type="ECO:0000256" key="5">
    <source>
        <dbReference type="ARBA" id="ARBA00023242"/>
    </source>
</evidence>
<feature type="domain" description="Xylanolytic transcriptional activator regulatory" evidence="7">
    <location>
        <begin position="280"/>
        <end position="369"/>
    </location>
</feature>
<evidence type="ECO:0000256" key="4">
    <source>
        <dbReference type="ARBA" id="ARBA00023163"/>
    </source>
</evidence>
<keyword evidence="3" id="KW-0238">DNA-binding</keyword>
<dbReference type="InterPro" id="IPR007219">
    <property type="entry name" value="XnlR_reg_dom"/>
</dbReference>
<accession>A0A2U3EET4</accession>
<feature type="compositionally biased region" description="Polar residues" evidence="6">
    <location>
        <begin position="125"/>
        <end position="141"/>
    </location>
</feature>
<evidence type="ECO:0000259" key="7">
    <source>
        <dbReference type="SMART" id="SM00906"/>
    </source>
</evidence>
<protein>
    <submittedName>
        <fullName evidence="8">C6 transcription factor</fullName>
    </submittedName>
</protein>
<sequence length="707" mass="77812">MATAMGNGGRQSQAASQFNSQHCHASPSGSRHAAQAFSTSPISRTSIQCEHVSGHGNSNGTAFGDDASPCGSSRTGAASAFHPTVPNAPFRQPNGRSGAGPGPDPDSVPASYPLRDPVDDPSPGSVVTPSPDSMSANQSQVASPLNSIWSSTFTIPAKTIRNTQKNKRAWIWLAPWSTWSFTVRLTLMLTEKLHPEEPSLPPSLFSTEIYSLTYKTSVAYDLPDVSGLPSLNHALYLFNAVKFHLGQTYRLYDEEEFEQQIREFYPNAPQKAAEYPLWFCKFLLTLAFGTAFHAPPRDNPDPPGSIRIAQLEGMHTHLPEHELGSKMATHARDLWWTLYIMDRHFSSSVGLPMSVQDSDITTPVNPPGQGTAVDSARSLQVNLSHLMSVILTTVYKPSVTELATFLDQTRSILHTLAHHAQDIERIISTKFQKSAGTMPRDTRLLTLLYHQCVIFATRPLLLSVMKERLDLLGFRGDENWTDFLAQTGSVISTGIKSAMKTLQILTSEYSVLGKRVISLRRLPALKHSEVVNQPTSDAFLPYDVEFTFGAALNLTMADALFPNVVDYNYCREMAHQILNDLVYRGNRVAFARRSELCHLEDLCHELISRGQRQGLQTLRLCGTEPQVTNLSRKVGGDQEGLLSVANETQTLGRSVDVGQTIHVNSQAERTSDMEFLDNIGISSEEFLSIVQHMGSPGTFPDSMLTLG</sequence>
<dbReference type="PANTHER" id="PTHR47540">
    <property type="entry name" value="THIAMINE REPRESSIBLE GENES REGULATORY PROTEIN THI5"/>
    <property type="match status" value="1"/>
</dbReference>
<dbReference type="GO" id="GO:0005634">
    <property type="term" value="C:nucleus"/>
    <property type="evidence" value="ECO:0007669"/>
    <property type="project" value="UniProtKB-SubCell"/>
</dbReference>
<dbReference type="GO" id="GO:0006351">
    <property type="term" value="P:DNA-templated transcription"/>
    <property type="evidence" value="ECO:0007669"/>
    <property type="project" value="InterPro"/>
</dbReference>
<keyword evidence="2" id="KW-0805">Transcription regulation</keyword>
<name>A0A2U3EET4_PURLI</name>
<reference evidence="8 9" key="1">
    <citation type="journal article" date="2016" name="Front. Microbiol.">
        <title>Genome and transcriptome sequences reveal the specific parasitism of the nematophagous Purpureocillium lilacinum 36-1.</title>
        <authorList>
            <person name="Xie J."/>
            <person name="Li S."/>
            <person name="Mo C."/>
            <person name="Xiao X."/>
            <person name="Peng D."/>
            <person name="Wang G."/>
            <person name="Xiao Y."/>
        </authorList>
    </citation>
    <scope>NUCLEOTIDE SEQUENCE [LARGE SCALE GENOMIC DNA]</scope>
    <source>
        <strain evidence="8 9">36-1</strain>
    </source>
</reference>
<dbReference type="Proteomes" id="UP000245956">
    <property type="component" value="Unassembled WGS sequence"/>
</dbReference>
<keyword evidence="4" id="KW-0804">Transcription</keyword>
<evidence type="ECO:0000256" key="3">
    <source>
        <dbReference type="ARBA" id="ARBA00023125"/>
    </source>
</evidence>
<feature type="compositionally biased region" description="Polar residues" evidence="6">
    <location>
        <begin position="36"/>
        <end position="48"/>
    </location>
</feature>